<name>A0A6C0HHF4_9ZZZZ</name>
<organism evidence="1">
    <name type="scientific">viral metagenome</name>
    <dbReference type="NCBI Taxonomy" id="1070528"/>
    <lineage>
        <taxon>unclassified sequences</taxon>
        <taxon>metagenomes</taxon>
        <taxon>organismal metagenomes</taxon>
    </lineage>
</organism>
<sequence>MTAISSASSSIISNTVLSRFPQFELSYETISHKKVSEPYDIALAIPMGKKYYVWWSYEGKRNVCYLMEITRDKRVGAIVELSIPVNQSMALGTVLYGTLVSVEPTGQPVFVIEDIFYYKGISIKHHTFSEKLGAIDNMFSDKLVSNTPTLAFALPLMWGDAILDDLQNKTRIDNCGYIVHHVQYRSLTQTVPYINMSAKPKTALSEQPASVQILEPIFYGIIPQFSYGKPQYKYPTNFVVKADVQFDIYHLFASSGRSSGGGGQDESNKSEVYCGLACIPNYEKSVFMNGLFRNIRENRNLDYIEESDDEEDFEDTRLDKYVDSEKTLVMECVFHKKFKKWVPVRLTPKGGVVVHISKL</sequence>
<dbReference type="EMBL" id="MN739955">
    <property type="protein sequence ID" value="QHT79820.1"/>
    <property type="molecule type" value="Genomic_DNA"/>
</dbReference>
<dbReference type="Gene3D" id="3.30.470.30">
    <property type="entry name" value="DNA ligase/mRNA capping enzyme"/>
    <property type="match status" value="1"/>
</dbReference>
<accession>A0A6C0HHF4</accession>
<reference evidence="1" key="1">
    <citation type="journal article" date="2020" name="Nature">
        <title>Giant virus diversity and host interactions through global metagenomics.</title>
        <authorList>
            <person name="Schulz F."/>
            <person name="Roux S."/>
            <person name="Paez-Espino D."/>
            <person name="Jungbluth S."/>
            <person name="Walsh D.A."/>
            <person name="Denef V.J."/>
            <person name="McMahon K.D."/>
            <person name="Konstantinidis K.T."/>
            <person name="Eloe-Fadrosh E.A."/>
            <person name="Kyrpides N.C."/>
            <person name="Woyke T."/>
        </authorList>
    </citation>
    <scope>NUCLEOTIDE SEQUENCE</scope>
    <source>
        <strain evidence="1">GVMAG-M-3300023184-105</strain>
    </source>
</reference>
<proteinExistence type="predicted"/>
<dbReference type="AlphaFoldDB" id="A0A6C0HHF4"/>
<protein>
    <submittedName>
        <fullName evidence="1">Uncharacterized protein</fullName>
    </submittedName>
</protein>
<evidence type="ECO:0000313" key="1">
    <source>
        <dbReference type="EMBL" id="QHT79820.1"/>
    </source>
</evidence>